<protein>
    <recommendedName>
        <fullName evidence="1">PTS EIIA type-2 domain-containing protein</fullName>
    </recommendedName>
</protein>
<reference evidence="2 4" key="1">
    <citation type="submission" date="2017-11" db="EMBL/GenBank/DDBJ databases">
        <title>Comparitive Functional Genomics of Dry Heat Resistant strains isolated from the Viking Spacecraft.</title>
        <authorList>
            <person name="Seuylemezian A."/>
            <person name="Cooper K."/>
            <person name="Vaishampayan P."/>
        </authorList>
    </citation>
    <scope>NUCLEOTIDE SEQUENCE [LARGE SCALE GENOMIC DNA]</scope>
    <source>
        <strain evidence="2 4">M4.6</strain>
    </source>
</reference>
<dbReference type="InterPro" id="IPR016152">
    <property type="entry name" value="PTrfase/Anion_transptr"/>
</dbReference>
<evidence type="ECO:0000313" key="2">
    <source>
        <dbReference type="EMBL" id="PLR86729.1"/>
    </source>
</evidence>
<evidence type="ECO:0000313" key="3">
    <source>
        <dbReference type="EMBL" id="PLR92809.1"/>
    </source>
</evidence>
<dbReference type="AlphaFoldDB" id="A0A2N5GSH8"/>
<organism evidence="2 4">
    <name type="scientific">Bacillus canaveralius</name>
    <dbReference type="NCBI Taxonomy" id="1403243"/>
    <lineage>
        <taxon>Bacteria</taxon>
        <taxon>Bacillati</taxon>
        <taxon>Bacillota</taxon>
        <taxon>Bacilli</taxon>
        <taxon>Bacillales</taxon>
        <taxon>Bacillaceae</taxon>
        <taxon>Bacillus</taxon>
    </lineage>
</organism>
<dbReference type="SUPFAM" id="SSF55804">
    <property type="entry name" value="Phoshotransferase/anion transport protein"/>
    <property type="match status" value="1"/>
</dbReference>
<dbReference type="Proteomes" id="UP000234951">
    <property type="component" value="Unassembled WGS sequence"/>
</dbReference>
<dbReference type="EMBL" id="PGVD01000056">
    <property type="protein sequence ID" value="PLR92809.1"/>
    <property type="molecule type" value="Genomic_DNA"/>
</dbReference>
<name>A0A2N5GSH8_9BACI</name>
<proteinExistence type="predicted"/>
<evidence type="ECO:0000313" key="5">
    <source>
        <dbReference type="Proteomes" id="UP000235114"/>
    </source>
</evidence>
<evidence type="ECO:0000259" key="1">
    <source>
        <dbReference type="PROSITE" id="PS51094"/>
    </source>
</evidence>
<dbReference type="Pfam" id="PF00359">
    <property type="entry name" value="PTS_EIIA_2"/>
    <property type="match status" value="1"/>
</dbReference>
<accession>A0A2N5GSH8</accession>
<dbReference type="Proteomes" id="UP000235114">
    <property type="component" value="Unassembled WGS sequence"/>
</dbReference>
<dbReference type="OrthoDB" id="1634238at2"/>
<dbReference type="EMBL" id="PGVA01000001">
    <property type="protein sequence ID" value="PLR86729.1"/>
    <property type="molecule type" value="Genomic_DNA"/>
</dbReference>
<comment type="caution">
    <text evidence="2">The sequence shown here is derived from an EMBL/GenBank/DDBJ whole genome shotgun (WGS) entry which is preliminary data.</text>
</comment>
<sequence length="65" mass="7305">MSFGEFNEITVIIVLAATQEKKHVRALSQLNKIMSDENNIHTIHQAASAKEFMQPARTPVISNVR</sequence>
<dbReference type="InterPro" id="IPR002178">
    <property type="entry name" value="PTS_EIIA_type-2_dom"/>
</dbReference>
<evidence type="ECO:0000313" key="4">
    <source>
        <dbReference type="Proteomes" id="UP000234951"/>
    </source>
</evidence>
<gene>
    <name evidence="2" type="ORF">CU635_00070</name>
    <name evidence="3" type="ORF">CVD25_18435</name>
</gene>
<feature type="domain" description="PTS EIIA type-2" evidence="1">
    <location>
        <begin position="1"/>
        <end position="59"/>
    </location>
</feature>
<dbReference type="PROSITE" id="PS51094">
    <property type="entry name" value="PTS_EIIA_TYPE_2"/>
    <property type="match status" value="1"/>
</dbReference>
<keyword evidence="5" id="KW-1185">Reference proteome</keyword>
<dbReference type="RefSeq" id="WP_101575139.1">
    <property type="nucleotide sequence ID" value="NZ_PGVA01000001.1"/>
</dbReference>
<dbReference type="Gene3D" id="3.40.930.10">
    <property type="entry name" value="Mannitol-specific EII, Chain A"/>
    <property type="match status" value="1"/>
</dbReference>
<reference evidence="3 5" key="2">
    <citation type="submission" date="2017-12" db="EMBL/GenBank/DDBJ databases">
        <title>Comparative Functional Genomics of Dry Heat Resistant strains isolated from the Viking Spacecraft.</title>
        <authorList>
            <person name="Seuylemezian A."/>
            <person name="Cooper K."/>
            <person name="Vaishampayan P."/>
        </authorList>
    </citation>
    <scope>NUCLEOTIDE SEQUENCE [LARGE SCALE GENOMIC DNA]</scope>
    <source>
        <strain evidence="3 5">ATCC 29669</strain>
    </source>
</reference>